<keyword evidence="9" id="KW-0378">Hydrolase</keyword>
<dbReference type="InterPro" id="IPR006102">
    <property type="entry name" value="Ig-like_GH2"/>
</dbReference>
<feature type="domain" description="Glycoside hydrolase family 2 immunoglobulin-like beta-sandwich" evidence="18">
    <location>
        <begin position="227"/>
        <end position="332"/>
    </location>
</feature>
<evidence type="ECO:0000256" key="1">
    <source>
        <dbReference type="ARBA" id="ARBA00000829"/>
    </source>
</evidence>
<dbReference type="SUPFAM" id="SSF49785">
    <property type="entry name" value="Galactose-binding domain-like"/>
    <property type="match status" value="1"/>
</dbReference>
<evidence type="ECO:0000256" key="17">
    <source>
        <dbReference type="SAM" id="SignalP"/>
    </source>
</evidence>
<reference evidence="22" key="1">
    <citation type="submission" date="2013-07" db="EMBL/GenBank/DDBJ databases">
        <title>Midgut Transcriptome Profiling of Anoplphora glabripennis, a Lignocellulose Degrading, Wood-Boring Cerambycid.</title>
        <authorList>
            <person name="Scully E.D."/>
            <person name="Hoover K."/>
            <person name="Carlson J.E."/>
            <person name="Tien M."/>
            <person name="Geib S.M."/>
        </authorList>
    </citation>
    <scope>NUCLEOTIDE SEQUENCE</scope>
</reference>
<evidence type="ECO:0000256" key="12">
    <source>
        <dbReference type="ARBA" id="ARBA00023295"/>
    </source>
</evidence>
<comment type="pathway">
    <text evidence="4">Glycan metabolism; N-glycan degradation.</text>
</comment>
<evidence type="ECO:0000256" key="6">
    <source>
        <dbReference type="ARBA" id="ARBA00012754"/>
    </source>
</evidence>
<comment type="subunit">
    <text evidence="5">Homodimer.</text>
</comment>
<evidence type="ECO:0000259" key="18">
    <source>
        <dbReference type="Pfam" id="PF00703"/>
    </source>
</evidence>
<dbReference type="InterPro" id="IPR050887">
    <property type="entry name" value="Beta-mannosidase_GH2"/>
</dbReference>
<evidence type="ECO:0000256" key="16">
    <source>
        <dbReference type="ARBA" id="ARBA00041614"/>
    </source>
</evidence>
<dbReference type="Gene3D" id="2.60.40.10">
    <property type="entry name" value="Immunoglobulins"/>
    <property type="match status" value="3"/>
</dbReference>
<evidence type="ECO:0000313" key="22">
    <source>
        <dbReference type="EMBL" id="JAB65112.1"/>
    </source>
</evidence>
<dbReference type="Pfam" id="PF00703">
    <property type="entry name" value="Glyco_hydro_2"/>
    <property type="match status" value="1"/>
</dbReference>
<dbReference type="GO" id="GO:0004567">
    <property type="term" value="F:beta-mannosidase activity"/>
    <property type="evidence" value="ECO:0007669"/>
    <property type="project" value="UniProtKB-EC"/>
</dbReference>
<feature type="chain" id="PRO_5004737523" description="Beta-mannosidase B" evidence="17">
    <location>
        <begin position="19"/>
        <end position="897"/>
    </location>
</feature>
<dbReference type="GO" id="GO:0006516">
    <property type="term" value="P:glycoprotein catabolic process"/>
    <property type="evidence" value="ECO:0007669"/>
    <property type="project" value="TreeGrafter"/>
</dbReference>
<dbReference type="SUPFAM" id="SSF51445">
    <property type="entry name" value="(Trans)glycosidases"/>
    <property type="match status" value="1"/>
</dbReference>
<comment type="subcellular location">
    <subcellularLocation>
        <location evidence="2">Lysosome</location>
    </subcellularLocation>
    <subcellularLocation>
        <location evidence="3">Secreted</location>
    </subcellularLocation>
</comment>
<dbReference type="Gene3D" id="3.20.20.80">
    <property type="entry name" value="Glycosidases"/>
    <property type="match status" value="1"/>
</dbReference>
<evidence type="ECO:0000256" key="9">
    <source>
        <dbReference type="ARBA" id="ARBA00022801"/>
    </source>
</evidence>
<dbReference type="FunFam" id="2.60.40.10:FF:000650">
    <property type="entry name" value="Mannosidase beta"/>
    <property type="match status" value="1"/>
</dbReference>
<dbReference type="GO" id="GO:0005764">
    <property type="term" value="C:lysosome"/>
    <property type="evidence" value="ECO:0007669"/>
    <property type="project" value="UniProtKB-SubCell"/>
</dbReference>
<dbReference type="InterPro" id="IPR008979">
    <property type="entry name" value="Galactose-bd-like_sf"/>
</dbReference>
<dbReference type="PANTHER" id="PTHR43730">
    <property type="entry name" value="BETA-MANNOSIDASE"/>
    <property type="match status" value="1"/>
</dbReference>
<protein>
    <recommendedName>
        <fullName evidence="15">Beta-mannosidase B</fullName>
        <ecNumber evidence="6">3.2.1.25</ecNumber>
    </recommendedName>
    <alternativeName>
        <fullName evidence="13">Mannanase</fullName>
    </alternativeName>
    <alternativeName>
        <fullName evidence="16">Mannanase B</fullName>
    </alternativeName>
</protein>
<dbReference type="InterPro" id="IPR041447">
    <property type="entry name" value="Mannosidase_ig"/>
</dbReference>
<evidence type="ECO:0000256" key="3">
    <source>
        <dbReference type="ARBA" id="ARBA00004613"/>
    </source>
</evidence>
<dbReference type="InterPro" id="IPR036156">
    <property type="entry name" value="Beta-gal/glucu_dom_sf"/>
</dbReference>
<accession>V5GTZ4</accession>
<dbReference type="FunFam" id="3.20.20.80:FF:000035">
    <property type="entry name" value="Mannosidase beta"/>
    <property type="match status" value="1"/>
</dbReference>
<dbReference type="Pfam" id="PF17786">
    <property type="entry name" value="Mannosidase_ig"/>
    <property type="match status" value="1"/>
</dbReference>
<evidence type="ECO:0000259" key="19">
    <source>
        <dbReference type="Pfam" id="PF17753"/>
    </source>
</evidence>
<dbReference type="EMBL" id="GALX01003354">
    <property type="protein sequence ID" value="JAB65112.1"/>
    <property type="molecule type" value="Transcribed_RNA"/>
</dbReference>
<keyword evidence="7" id="KW-0964">Secreted</keyword>
<evidence type="ECO:0000256" key="13">
    <source>
        <dbReference type="ARBA" id="ARBA00033445"/>
    </source>
</evidence>
<keyword evidence="8 17" id="KW-0732">Signal</keyword>
<dbReference type="InterPro" id="IPR017853">
    <property type="entry name" value="GH"/>
</dbReference>
<feature type="domain" description="Beta-mannosidase Ig-fold" evidence="19">
    <location>
        <begin position="815"/>
        <end position="891"/>
    </location>
</feature>
<dbReference type="AlphaFoldDB" id="V5GTZ4"/>
<evidence type="ECO:0000256" key="10">
    <source>
        <dbReference type="ARBA" id="ARBA00023180"/>
    </source>
</evidence>
<evidence type="ECO:0000256" key="15">
    <source>
        <dbReference type="ARBA" id="ARBA00041069"/>
    </source>
</evidence>
<evidence type="ECO:0000256" key="7">
    <source>
        <dbReference type="ARBA" id="ARBA00022525"/>
    </source>
</evidence>
<dbReference type="Gene3D" id="2.60.120.260">
    <property type="entry name" value="Galactose-binding domain-like"/>
    <property type="match status" value="1"/>
</dbReference>
<evidence type="ECO:0000256" key="5">
    <source>
        <dbReference type="ARBA" id="ARBA00011738"/>
    </source>
</evidence>
<sequence length="897" mass="102464">MALRAVLICSAFLVFCNAVEIQHLGGQWLLKDESGKYKDLKAIVPGGIYSDLMDNDIIENIFYGYNDDVTRWVPRTNWTYYTNFTVNEELLNFENINIVFEGLDTFATIAINDVVVGQSKNMFVQYVFNVKDQIQAGNNVIEVRFQSPIEVAENLSAEQNKSYNIPVNCPPSAYRGECHVNMIRKMQASYSWDWGPSFPSVGIWKDLYIEAYNETAVRYIVPDVVQSEDNSSWTVLVDVYFANNAKKVIFGKIAFELELDSETVTQSVTVNLIPNGLNEVVVHNYSIKVDSGLLKTWWPNGFGAQNLYNLTVTYSNDEETEKSSKTVRIGFRTIELVQDTLDSGLTFYFKVNGVPIFMKGSNEIPIDILPERGQNKETIRKLLTTASDSHMNMLRVWGGGVYESDYFYDLADELGILIWQDFMFACSLYPTNEEYLNNVLDEVRHQVKRLSSHASIALYSGNNENEGALVDDWYGVRNNFTLFKADYVKLYIDTIMNEFVRLTNNRSIFVSSSPSNGKETESEGYVAAHPSSTFYGDVHYYNYIMDSFNSVIFPVPRFASEYGYQSLPSVNSFLTVTNSTSDLNINSEFMDHRQHHPVGNSELKSLISHQFTLPNENSENYYKAFIYYSQIVQAVSIRVETEHYRRYRSSLNAGGEGYTMGALYWQLNDVWVAPTWSGIDHTGKWKMLQYYTQEFFAPIIITGHINAERTLETYIVSDLLSPVLNVTASIQVYNWSSLDSILEKKLTDLEAGKSHLIDSFDIDDFLTDAKCGELNTARYNCLIYLTLYKEGIRIAPDNFVLPDKIKSSRVQQPKLQLSGVTKQSDEGIYEIEITTDNIALFVWLDTNKIKGRFSDNGFLQVNESRKVYFYSEEETTAEDLQKDLTITNLLDDEYVTS</sequence>
<comment type="catalytic activity">
    <reaction evidence="1">
        <text>Hydrolysis of terminal, non-reducing beta-D-mannose residues in beta-D-mannosides.</text>
        <dbReference type="EC" id="3.2.1.25"/>
    </reaction>
</comment>
<organism evidence="22">
    <name type="scientific">Anoplophora glabripennis</name>
    <name type="common">Asian longhorn beetle</name>
    <name type="synonym">Anoplophora nobilis</name>
    <dbReference type="NCBI Taxonomy" id="217634"/>
    <lineage>
        <taxon>Eukaryota</taxon>
        <taxon>Metazoa</taxon>
        <taxon>Ecdysozoa</taxon>
        <taxon>Arthropoda</taxon>
        <taxon>Hexapoda</taxon>
        <taxon>Insecta</taxon>
        <taxon>Pterygota</taxon>
        <taxon>Neoptera</taxon>
        <taxon>Endopterygota</taxon>
        <taxon>Coleoptera</taxon>
        <taxon>Polyphaga</taxon>
        <taxon>Cucujiformia</taxon>
        <taxon>Chrysomeloidea</taxon>
        <taxon>Cerambycidae</taxon>
        <taxon>Lamiinae</taxon>
        <taxon>Lamiini</taxon>
        <taxon>Anoplophora</taxon>
    </lineage>
</organism>
<feature type="domain" description="Beta-mannosidase-like galactose-binding" evidence="21">
    <location>
        <begin position="28"/>
        <end position="205"/>
    </location>
</feature>
<comment type="similarity">
    <text evidence="14">Belongs to the glycosyl hydrolase 2 family. Beta-mannosidase B subfamily.</text>
</comment>
<keyword evidence="10" id="KW-0325">Glycoprotein</keyword>
<dbReference type="FunFam" id="2.60.120.260:FF:000060">
    <property type="entry name" value="Probable beta-mannosidase"/>
    <property type="match status" value="1"/>
</dbReference>
<dbReference type="GO" id="GO:0005975">
    <property type="term" value="P:carbohydrate metabolic process"/>
    <property type="evidence" value="ECO:0007669"/>
    <property type="project" value="InterPro"/>
</dbReference>
<evidence type="ECO:0000256" key="4">
    <source>
        <dbReference type="ARBA" id="ARBA00004740"/>
    </source>
</evidence>
<evidence type="ECO:0000259" key="21">
    <source>
        <dbReference type="Pfam" id="PF22666"/>
    </source>
</evidence>
<dbReference type="InterPro" id="IPR054593">
    <property type="entry name" value="Beta-mannosidase-like_N2"/>
</dbReference>
<dbReference type="InterPro" id="IPR041625">
    <property type="entry name" value="Beta-mannosidase_Ig"/>
</dbReference>
<evidence type="ECO:0000259" key="20">
    <source>
        <dbReference type="Pfam" id="PF17786"/>
    </source>
</evidence>
<dbReference type="Pfam" id="PF22666">
    <property type="entry name" value="Glyco_hydro_2_N2"/>
    <property type="match status" value="1"/>
</dbReference>
<dbReference type="Pfam" id="PF17753">
    <property type="entry name" value="Ig_mannosidase"/>
    <property type="match status" value="1"/>
</dbReference>
<gene>
    <name evidence="22" type="primary">MANBA</name>
</gene>
<evidence type="ECO:0000256" key="2">
    <source>
        <dbReference type="ARBA" id="ARBA00004371"/>
    </source>
</evidence>
<evidence type="ECO:0000256" key="8">
    <source>
        <dbReference type="ARBA" id="ARBA00022729"/>
    </source>
</evidence>
<dbReference type="GO" id="GO:0005576">
    <property type="term" value="C:extracellular region"/>
    <property type="evidence" value="ECO:0007669"/>
    <property type="project" value="UniProtKB-SubCell"/>
</dbReference>
<keyword evidence="12" id="KW-0326">Glycosidase</keyword>
<dbReference type="SUPFAM" id="SSF49303">
    <property type="entry name" value="beta-Galactosidase/glucuronidase domain"/>
    <property type="match status" value="3"/>
</dbReference>
<dbReference type="PANTHER" id="PTHR43730:SF1">
    <property type="entry name" value="BETA-MANNOSIDASE"/>
    <property type="match status" value="1"/>
</dbReference>
<dbReference type="InterPro" id="IPR013783">
    <property type="entry name" value="Ig-like_fold"/>
</dbReference>
<dbReference type="EC" id="3.2.1.25" evidence="6"/>
<feature type="signal peptide" evidence="17">
    <location>
        <begin position="1"/>
        <end position="18"/>
    </location>
</feature>
<keyword evidence="11" id="KW-0458">Lysosome</keyword>
<name>V5GTZ4_ANOGL</name>
<proteinExistence type="inferred from homology"/>
<feature type="domain" description="Mannosidase Ig/CBM-like" evidence="20">
    <location>
        <begin position="710"/>
        <end position="806"/>
    </location>
</feature>
<evidence type="ECO:0000256" key="14">
    <source>
        <dbReference type="ARBA" id="ARBA00038429"/>
    </source>
</evidence>
<evidence type="ECO:0000256" key="11">
    <source>
        <dbReference type="ARBA" id="ARBA00023228"/>
    </source>
</evidence>